<protein>
    <submittedName>
        <fullName evidence="4">Hydrolase</fullName>
    </submittedName>
</protein>
<evidence type="ECO:0000313" key="4">
    <source>
        <dbReference type="EMBL" id="CUU23472.1"/>
    </source>
</evidence>
<accession>A0A0U5L2P6</accession>
<dbReference type="InterPro" id="IPR023214">
    <property type="entry name" value="HAD_sf"/>
</dbReference>
<gene>
    <name evidence="4" type="ORF">EM595_1238</name>
</gene>
<dbReference type="SUPFAM" id="SSF56784">
    <property type="entry name" value="HAD-like"/>
    <property type="match status" value="1"/>
</dbReference>
<name>A0A0U5L2P6_9GAMM</name>
<dbReference type="Gene3D" id="3.40.50.1000">
    <property type="entry name" value="HAD superfamily/HAD-like"/>
    <property type="match status" value="1"/>
</dbReference>
<sequence>MMDLAVFDLDETLICDDSTSLWLRWLVSQGFAPPALLKQEQALMQQYYQGTLEIEAYMHTILAPLAGLSTLTVSGWIRRFIQRDILPRVYPAARERLAFHQQRGDTIVIISASGEHLVAPIAEQLGAHGALAIGVEIVDQRYSGLTFGTMTYKEGKVVRLNSWKAEQEAARFQQTWAYSDSMNDLPLLMQADRAYVINPDAPLEQEALRRGWDVCRWKR</sequence>
<dbReference type="Gene3D" id="1.20.1440.100">
    <property type="entry name" value="SG protein - dephosphorylation function"/>
    <property type="match status" value="1"/>
</dbReference>
<reference evidence="5" key="1">
    <citation type="submission" date="2015-11" db="EMBL/GenBank/DDBJ databases">
        <authorList>
            <person name="Blom J."/>
        </authorList>
    </citation>
    <scope>NUCLEOTIDE SEQUENCE [LARGE SCALE GENOMIC DNA]</scope>
</reference>
<evidence type="ECO:0000256" key="1">
    <source>
        <dbReference type="ARBA" id="ARBA00022723"/>
    </source>
</evidence>
<dbReference type="GO" id="GO:0046872">
    <property type="term" value="F:metal ion binding"/>
    <property type="evidence" value="ECO:0007669"/>
    <property type="project" value="UniProtKB-KW"/>
</dbReference>
<dbReference type="CDD" id="cd02612">
    <property type="entry name" value="HAD_PGPPase"/>
    <property type="match status" value="1"/>
</dbReference>
<dbReference type="Proteomes" id="UP000059419">
    <property type="component" value="Chromosome 1"/>
</dbReference>
<dbReference type="InterPro" id="IPR050582">
    <property type="entry name" value="HAD-like_SerB"/>
</dbReference>
<dbReference type="InterPro" id="IPR036412">
    <property type="entry name" value="HAD-like_sf"/>
</dbReference>
<dbReference type="NCBIfam" id="TIGR01488">
    <property type="entry name" value="HAD-SF-IB"/>
    <property type="match status" value="1"/>
</dbReference>
<dbReference type="PATRIC" id="fig|1619313.3.peg.1282"/>
<keyword evidence="3" id="KW-0460">Magnesium</keyword>
<dbReference type="PANTHER" id="PTHR43344:SF13">
    <property type="entry name" value="PHOSPHATASE RV3661-RELATED"/>
    <property type="match status" value="1"/>
</dbReference>
<evidence type="ECO:0000313" key="5">
    <source>
        <dbReference type="Proteomes" id="UP000059419"/>
    </source>
</evidence>
<dbReference type="InterPro" id="IPR006385">
    <property type="entry name" value="HAD_hydro_SerB1"/>
</dbReference>
<dbReference type="PANTHER" id="PTHR43344">
    <property type="entry name" value="PHOSPHOSERINE PHOSPHATASE"/>
    <property type="match status" value="1"/>
</dbReference>
<keyword evidence="1" id="KW-0479">Metal-binding</keyword>
<evidence type="ECO:0000256" key="3">
    <source>
        <dbReference type="ARBA" id="ARBA00022842"/>
    </source>
</evidence>
<proteinExistence type="predicted"/>
<dbReference type="EMBL" id="LN907827">
    <property type="protein sequence ID" value="CUU23472.1"/>
    <property type="molecule type" value="Genomic_DNA"/>
</dbReference>
<dbReference type="Pfam" id="PF12710">
    <property type="entry name" value="HAD"/>
    <property type="match status" value="1"/>
</dbReference>
<evidence type="ECO:0000256" key="2">
    <source>
        <dbReference type="ARBA" id="ARBA00022801"/>
    </source>
</evidence>
<organism evidence="4 5">
    <name type="scientific">Duffyella gerundensis</name>
    <dbReference type="NCBI Taxonomy" id="1619313"/>
    <lineage>
        <taxon>Bacteria</taxon>
        <taxon>Pseudomonadati</taxon>
        <taxon>Pseudomonadota</taxon>
        <taxon>Gammaproteobacteria</taxon>
        <taxon>Enterobacterales</taxon>
        <taxon>Erwiniaceae</taxon>
        <taxon>Duffyella</taxon>
    </lineage>
</organism>
<keyword evidence="5" id="KW-1185">Reference proteome</keyword>
<dbReference type="AlphaFoldDB" id="A0A0U5L2P6"/>
<dbReference type="NCBIfam" id="TIGR01490">
    <property type="entry name" value="HAD-SF-IB-hyp1"/>
    <property type="match status" value="1"/>
</dbReference>
<dbReference type="GO" id="GO:0016787">
    <property type="term" value="F:hydrolase activity"/>
    <property type="evidence" value="ECO:0007669"/>
    <property type="project" value="UniProtKB-KW"/>
</dbReference>
<dbReference type="STRING" id="1619313.EM595_1238"/>
<keyword evidence="2 4" id="KW-0378">Hydrolase</keyword>
<dbReference type="KEGG" id="ege:EM595_1238"/>